<dbReference type="NCBIfam" id="TIGR01484">
    <property type="entry name" value="HAD-SF-IIB"/>
    <property type="match status" value="1"/>
</dbReference>
<dbReference type="InterPro" id="IPR044651">
    <property type="entry name" value="OTSB-like"/>
</dbReference>
<accession>A0A482XUN1</accession>
<comment type="caution">
    <text evidence="6">The sequence shown here is derived from an EMBL/GenBank/DDBJ whole genome shotgun (WGS) entry which is preliminary data.</text>
</comment>
<dbReference type="GO" id="GO:0005992">
    <property type="term" value="P:trehalose biosynthetic process"/>
    <property type="evidence" value="ECO:0007669"/>
    <property type="project" value="UniProtKB-UniPathway"/>
</dbReference>
<dbReference type="InterPro" id="IPR036412">
    <property type="entry name" value="HAD-like_sf"/>
</dbReference>
<evidence type="ECO:0000256" key="4">
    <source>
        <dbReference type="RuleBase" id="RU361117"/>
    </source>
</evidence>
<dbReference type="GO" id="GO:0046872">
    <property type="term" value="F:metal ion binding"/>
    <property type="evidence" value="ECO:0007669"/>
    <property type="project" value="UniProtKB-KW"/>
</dbReference>
<comment type="cofactor">
    <cofactor evidence="4">
        <name>Mg(2+)</name>
        <dbReference type="ChEBI" id="CHEBI:18420"/>
    </cofactor>
</comment>
<evidence type="ECO:0000313" key="6">
    <source>
        <dbReference type="EMBL" id="RZH66968.1"/>
    </source>
</evidence>
<feature type="compositionally biased region" description="Basic and acidic residues" evidence="5">
    <location>
        <begin position="276"/>
        <end position="296"/>
    </location>
</feature>
<dbReference type="OrthoDB" id="70105at2157"/>
<dbReference type="InterPro" id="IPR003337">
    <property type="entry name" value="Trehalose_PPase"/>
</dbReference>
<reference evidence="6 7" key="1">
    <citation type="submission" date="2019-02" db="EMBL/GenBank/DDBJ databases">
        <title>Genome analysis provides insights into bioremediation potentialities and Haloocin production by Natrinema altunense strain 4.1R isolated from Chott Douz in Tunisian desert.</title>
        <authorList>
            <person name="Najjari A."/>
            <person name="Youssef N."/>
            <person name="Ben Dhia O."/>
            <person name="Ferjani R."/>
            <person name="El Hidri D."/>
            <person name="Ouzari H.I."/>
            <person name="Cherif A."/>
        </authorList>
    </citation>
    <scope>NUCLEOTIDE SEQUENCE [LARGE SCALE GENOMIC DNA]</scope>
    <source>
        <strain evidence="6 7">4.1R</strain>
    </source>
</reference>
<dbReference type="AlphaFoldDB" id="A0A482XUN1"/>
<dbReference type="UniPathway" id="UPA00299"/>
<evidence type="ECO:0000256" key="3">
    <source>
        <dbReference type="ARBA" id="ARBA00022801"/>
    </source>
</evidence>
<organism evidence="6 7">
    <name type="scientific">Natrinema altunense</name>
    <dbReference type="NCBI Taxonomy" id="222984"/>
    <lineage>
        <taxon>Archaea</taxon>
        <taxon>Methanobacteriati</taxon>
        <taxon>Methanobacteriota</taxon>
        <taxon>Stenosarchaea group</taxon>
        <taxon>Halobacteria</taxon>
        <taxon>Halobacteriales</taxon>
        <taxon>Natrialbaceae</taxon>
        <taxon>Natrinema</taxon>
    </lineage>
</organism>
<gene>
    <name evidence="6" type="primary">otsB</name>
    <name evidence="6" type="ORF">ELS17_14425</name>
</gene>
<evidence type="ECO:0000256" key="1">
    <source>
        <dbReference type="ARBA" id="ARBA00005199"/>
    </source>
</evidence>
<protein>
    <recommendedName>
        <fullName evidence="4">Trehalose 6-phosphate phosphatase</fullName>
        <ecNumber evidence="4">3.1.3.12</ecNumber>
    </recommendedName>
</protein>
<dbReference type="NCBIfam" id="TIGR00685">
    <property type="entry name" value="T6PP"/>
    <property type="match status" value="1"/>
</dbReference>
<dbReference type="InterPro" id="IPR023214">
    <property type="entry name" value="HAD_sf"/>
</dbReference>
<name>A0A482XUN1_9EURY</name>
<dbReference type="STRING" id="222984.GCA_000731985_01602"/>
<comment type="function">
    <text evidence="4">Removes the phosphate from trehalose 6-phosphate to produce free trehalose.</text>
</comment>
<keyword evidence="4" id="KW-0460">Magnesium</keyword>
<feature type="region of interest" description="Disordered" evidence="5">
    <location>
        <begin position="267"/>
        <end position="296"/>
    </location>
</feature>
<keyword evidence="3 4" id="KW-0378">Hydrolase</keyword>
<proteinExistence type="inferred from homology"/>
<dbReference type="PANTHER" id="PTHR43768:SF3">
    <property type="entry name" value="TREHALOSE 6-PHOSPHATE PHOSPHATASE"/>
    <property type="match status" value="1"/>
</dbReference>
<comment type="similarity">
    <text evidence="2 4">Belongs to the trehalose phosphatase family.</text>
</comment>
<dbReference type="Gene3D" id="3.40.50.1000">
    <property type="entry name" value="HAD superfamily/HAD-like"/>
    <property type="match status" value="1"/>
</dbReference>
<evidence type="ECO:0000256" key="2">
    <source>
        <dbReference type="ARBA" id="ARBA00008770"/>
    </source>
</evidence>
<dbReference type="EC" id="3.1.3.12" evidence="4"/>
<sequence length="296" mass="31704">MTATETTPRPLWERLSRVRTTLADAAGLLVCLDFDGTLAPIVDDPDAAVPTESNQRAVTALAETPGVTTAVVSGRALTDVRERIDGPTIYAGNHGLELARNGSVTDHPVARKRAIRVGRLCAMLETVLASVPNCRVENKRLTGTVHLRSVPAAAETTVRRITHDLVDRFGGDVLEISTGKRILEIGPDLPWGKGNAVELIAAAEPPGTAVVYIGDDVTDESAFRAVEPDGIGIRVGDDVPSSASYRVASPADVASFLSWLETVQNERGDRVRRRGRESALESDSWSRTDHEENGNG</sequence>
<evidence type="ECO:0000313" key="7">
    <source>
        <dbReference type="Proteomes" id="UP000292704"/>
    </source>
</evidence>
<dbReference type="InterPro" id="IPR006379">
    <property type="entry name" value="HAD-SF_hydro_IIB"/>
</dbReference>
<dbReference type="Pfam" id="PF02358">
    <property type="entry name" value="Trehalose_PPase"/>
    <property type="match status" value="1"/>
</dbReference>
<dbReference type="PANTHER" id="PTHR43768">
    <property type="entry name" value="TREHALOSE 6-PHOSPHATE PHOSPHATASE"/>
    <property type="match status" value="1"/>
</dbReference>
<comment type="pathway">
    <text evidence="1 4">Glycan biosynthesis; trehalose biosynthesis.</text>
</comment>
<dbReference type="EMBL" id="SHMR01000007">
    <property type="protein sequence ID" value="RZH66968.1"/>
    <property type="molecule type" value="Genomic_DNA"/>
</dbReference>
<dbReference type="RefSeq" id="WP_130171242.1">
    <property type="nucleotide sequence ID" value="NZ_SHMR01000007.1"/>
</dbReference>
<dbReference type="GO" id="GO:0004805">
    <property type="term" value="F:trehalose-phosphatase activity"/>
    <property type="evidence" value="ECO:0007669"/>
    <property type="project" value="UniProtKB-EC"/>
</dbReference>
<dbReference type="Proteomes" id="UP000292704">
    <property type="component" value="Unassembled WGS sequence"/>
</dbReference>
<dbReference type="SUPFAM" id="SSF56784">
    <property type="entry name" value="HAD-like"/>
    <property type="match status" value="1"/>
</dbReference>
<dbReference type="Gene3D" id="3.30.70.1020">
    <property type="entry name" value="Trehalose-6-phosphate phosphatase related protein, domain 2"/>
    <property type="match status" value="1"/>
</dbReference>
<evidence type="ECO:0000256" key="5">
    <source>
        <dbReference type="SAM" id="MobiDB-lite"/>
    </source>
</evidence>
<comment type="catalytic activity">
    <reaction evidence="4">
        <text>alpha,alpha-trehalose 6-phosphate + H2O = alpha,alpha-trehalose + phosphate</text>
        <dbReference type="Rhea" id="RHEA:23420"/>
        <dbReference type="ChEBI" id="CHEBI:15377"/>
        <dbReference type="ChEBI" id="CHEBI:16551"/>
        <dbReference type="ChEBI" id="CHEBI:43474"/>
        <dbReference type="ChEBI" id="CHEBI:58429"/>
        <dbReference type="EC" id="3.1.3.12"/>
    </reaction>
</comment>
<keyword evidence="4" id="KW-0479">Metal-binding</keyword>